<evidence type="ECO:0000256" key="8">
    <source>
        <dbReference type="SAM" id="Phobius"/>
    </source>
</evidence>
<feature type="transmembrane region" description="Helical" evidence="8">
    <location>
        <begin position="326"/>
        <end position="344"/>
    </location>
</feature>
<feature type="transmembrane region" description="Helical" evidence="8">
    <location>
        <begin position="452"/>
        <end position="472"/>
    </location>
</feature>
<feature type="transmembrane region" description="Helical" evidence="8">
    <location>
        <begin position="422"/>
        <end position="440"/>
    </location>
</feature>
<organism evidence="10 13">
    <name type="scientific">Streptomyces californicus</name>
    <dbReference type="NCBI Taxonomy" id="67351"/>
    <lineage>
        <taxon>Bacteria</taxon>
        <taxon>Bacillati</taxon>
        <taxon>Actinomycetota</taxon>
        <taxon>Actinomycetes</taxon>
        <taxon>Kitasatosporales</taxon>
        <taxon>Streptomycetaceae</taxon>
        <taxon>Streptomyces</taxon>
    </lineage>
</organism>
<keyword evidence="3 8" id="KW-0812">Transmembrane</keyword>
<evidence type="ECO:0000256" key="5">
    <source>
        <dbReference type="ARBA" id="ARBA00023136"/>
    </source>
</evidence>
<dbReference type="Proteomes" id="UP000598054">
    <property type="component" value="Chromosome"/>
</dbReference>
<feature type="transmembrane region" description="Helical" evidence="8">
    <location>
        <begin position="506"/>
        <end position="527"/>
    </location>
</feature>
<evidence type="ECO:0000256" key="4">
    <source>
        <dbReference type="ARBA" id="ARBA00022989"/>
    </source>
</evidence>
<dbReference type="EMBL" id="CP070245">
    <property type="protein sequence ID" value="QRV33293.1"/>
    <property type="molecule type" value="Genomic_DNA"/>
</dbReference>
<reference evidence="12 13" key="1">
    <citation type="submission" date="2021-02" db="EMBL/GenBank/DDBJ databases">
        <title>FDA dAtabase for Regulatory Grade micrObial Sequences (FDA-ARGOS): Supporting development and validation of Infectious Disease Dx tests.</title>
        <authorList>
            <person name="Sproer C."/>
            <person name="Gronow S."/>
            <person name="Severitt S."/>
            <person name="Schroder I."/>
            <person name="Tallon L."/>
            <person name="Sadzewicz L."/>
            <person name="Zhao X."/>
            <person name="Boylan J."/>
            <person name="Ott S."/>
            <person name="Bowen H."/>
            <person name="Vavikolanu K."/>
            <person name="Mehta A."/>
            <person name="Aluvathingal J."/>
            <person name="Nadendla S."/>
            <person name="Lowell S."/>
            <person name="Myers T."/>
            <person name="Yan Y."/>
            <person name="Sichtig H."/>
        </authorList>
    </citation>
    <scope>NUCLEOTIDE SEQUENCE [LARGE SCALE GENOMIC DNA]</scope>
    <source>
        <strain evidence="11 12">FDAARGOS_1211</strain>
        <strain evidence="10 13">FDAARGOS_1212</strain>
    </source>
</reference>
<feature type="compositionally biased region" description="Basic residues" evidence="7">
    <location>
        <begin position="31"/>
        <end position="40"/>
    </location>
</feature>
<comment type="subcellular location">
    <subcellularLocation>
        <location evidence="1">Cell membrane</location>
        <topology evidence="1">Multi-pass membrane protein</topology>
    </subcellularLocation>
</comment>
<keyword evidence="4 8" id="KW-1133">Transmembrane helix</keyword>
<evidence type="ECO:0000259" key="9">
    <source>
        <dbReference type="Pfam" id="PF06738"/>
    </source>
</evidence>
<dbReference type="Pfam" id="PF06738">
    <property type="entry name" value="ThrE"/>
    <property type="match status" value="1"/>
</dbReference>
<keyword evidence="12" id="KW-1185">Reference proteome</keyword>
<name>A0ABD7CWX3_9ACTN</name>
<keyword evidence="2" id="KW-1003">Cell membrane</keyword>
<feature type="compositionally biased region" description="Basic and acidic residues" evidence="7">
    <location>
        <begin position="67"/>
        <end position="76"/>
    </location>
</feature>
<feature type="compositionally biased region" description="Low complexity" evidence="7">
    <location>
        <begin position="44"/>
        <end position="66"/>
    </location>
</feature>
<evidence type="ECO:0000256" key="6">
    <source>
        <dbReference type="ARBA" id="ARBA00034125"/>
    </source>
</evidence>
<proteinExistence type="inferred from homology"/>
<accession>A0ABD7CWX3</accession>
<sequence>MRGRCAPGGDARSRPVLRPAARGAECTGTHPFRRSGRQPGRKATSVPSNNSVSSDDSSSSEATASPHDSRPSDRAHIGRPPGDGTFLGRRRARREQLARLRDDESTLLNRLYGTEFEGYSFPEPRDVDEPTAVACMRFALRQGRELFLAGAETRAIESAIVAITARWEMDHMTVDVTSRTIQVQYAPPGAHPLTMMMVTGSEDSRDLRQLDDLSALTHRVVDKGLRPLEAEHELTRIISRKGFWPWWTTVLGGALLAAMLCVLASGTPQAAVVAPAVFLVSNRFGWALGAGGLPSFYVTALQTAAVIGLTMFLADAHVLTGGEAASVAAANMVLLLPILSLVSLSEEAISGFRAMAAGRLISVGMFLGAMVGGVALVGFLLRDADVDARNTAFRALPLALSLVTSAIGALGNAIFMGGPPRLLPWAAGAGVLAGLVNGVLHQELGQPSPMAALGAAAVLGAAAGAVAPSLHIPSRSLVVPGIAGALLPGPDVYRSLLQYGLHVPGAGGYAVLAFVTTAAIGVGTVLGSQLGGAAQRRWAPAS</sequence>
<feature type="domain" description="Threonine/serine exporter-like N-terminal" evidence="9">
    <location>
        <begin position="137"/>
        <end position="377"/>
    </location>
</feature>
<dbReference type="InterPro" id="IPR050539">
    <property type="entry name" value="ThrE_Dicarb/AminoAcid_Exp"/>
</dbReference>
<evidence type="ECO:0000313" key="12">
    <source>
        <dbReference type="Proteomes" id="UP000598054"/>
    </source>
</evidence>
<evidence type="ECO:0000313" key="10">
    <source>
        <dbReference type="EMBL" id="QRV33293.1"/>
    </source>
</evidence>
<dbReference type="AlphaFoldDB" id="A0ABD7CWX3"/>
<feature type="region of interest" description="Disordered" evidence="7">
    <location>
        <begin position="1"/>
        <end position="90"/>
    </location>
</feature>
<keyword evidence="5 8" id="KW-0472">Membrane</keyword>
<feature type="transmembrane region" description="Helical" evidence="8">
    <location>
        <begin position="295"/>
        <end position="314"/>
    </location>
</feature>
<dbReference type="PANTHER" id="PTHR34390">
    <property type="entry name" value="UPF0442 PROTEIN YJJB-RELATED"/>
    <property type="match status" value="1"/>
</dbReference>
<feature type="transmembrane region" description="Helical" evidence="8">
    <location>
        <begin position="244"/>
        <end position="263"/>
    </location>
</feature>
<dbReference type="GO" id="GO:0005886">
    <property type="term" value="C:plasma membrane"/>
    <property type="evidence" value="ECO:0007669"/>
    <property type="project" value="UniProtKB-SubCell"/>
</dbReference>
<dbReference type="EMBL" id="CP070249">
    <property type="protein sequence ID" value="QRV44513.1"/>
    <property type="molecule type" value="Genomic_DNA"/>
</dbReference>
<evidence type="ECO:0000256" key="7">
    <source>
        <dbReference type="SAM" id="MobiDB-lite"/>
    </source>
</evidence>
<comment type="similarity">
    <text evidence="6">Belongs to the ThrE exporter (TC 2.A.79) family.</text>
</comment>
<feature type="transmembrane region" description="Helical" evidence="8">
    <location>
        <begin position="356"/>
        <end position="381"/>
    </location>
</feature>
<evidence type="ECO:0000256" key="1">
    <source>
        <dbReference type="ARBA" id="ARBA00004651"/>
    </source>
</evidence>
<dbReference type="Proteomes" id="UP000623926">
    <property type="component" value="Chromosome"/>
</dbReference>
<protein>
    <submittedName>
        <fullName evidence="10">Threonine/serine exporter family protein</fullName>
    </submittedName>
</protein>
<dbReference type="InterPro" id="IPR010619">
    <property type="entry name" value="ThrE-like_N"/>
</dbReference>
<evidence type="ECO:0000313" key="11">
    <source>
        <dbReference type="EMBL" id="QRV44513.1"/>
    </source>
</evidence>
<evidence type="ECO:0000256" key="3">
    <source>
        <dbReference type="ARBA" id="ARBA00022692"/>
    </source>
</evidence>
<dbReference type="PANTHER" id="PTHR34390:SF2">
    <property type="entry name" value="SUCCINATE TRANSPORTER SUBUNIT YJJP-RELATED"/>
    <property type="match status" value="1"/>
</dbReference>
<evidence type="ECO:0000256" key="2">
    <source>
        <dbReference type="ARBA" id="ARBA00022475"/>
    </source>
</evidence>
<feature type="transmembrane region" description="Helical" evidence="8">
    <location>
        <begin position="393"/>
        <end position="416"/>
    </location>
</feature>
<gene>
    <name evidence="11" type="ORF">I6J41_30025</name>
    <name evidence="10" type="ORF">I6J42_03990</name>
</gene>
<evidence type="ECO:0000313" key="13">
    <source>
        <dbReference type="Proteomes" id="UP000623926"/>
    </source>
</evidence>